<gene>
    <name evidence="1" type="ORF">Ga0076813_16821</name>
</gene>
<sequence length="46" mass="5055">MTHEDALAYADSENDVRLAIRMAQTRISDPTLGGDLDDAMALSEHH</sequence>
<dbReference type="EMBL" id="LMXI01000012">
    <property type="protein sequence ID" value="KRT60166.1"/>
    <property type="molecule type" value="Genomic_DNA"/>
</dbReference>
<reference evidence="1 2" key="1">
    <citation type="submission" date="2015-11" db="EMBL/GenBank/DDBJ databases">
        <title>The genome of Candidatus Endoriftia persephone in Ridgeia piscesae and population structure of the North Eastern Pacific vestimentiferan symbionts.</title>
        <authorList>
            <person name="Perez M."/>
            <person name="Juniper K.S."/>
        </authorList>
    </citation>
    <scope>NUCLEOTIDE SEQUENCE [LARGE SCALE GENOMIC DNA]</scope>
    <source>
        <strain evidence="1">Ind10</strain>
    </source>
</reference>
<evidence type="ECO:0000313" key="1">
    <source>
        <dbReference type="EMBL" id="KRT60166.1"/>
    </source>
</evidence>
<organism evidence="1 2">
    <name type="scientific">endosymbiont of Ridgeia piscesae</name>
    <dbReference type="NCBI Taxonomy" id="54398"/>
    <lineage>
        <taxon>Bacteria</taxon>
        <taxon>Pseudomonadati</taxon>
        <taxon>Pseudomonadota</taxon>
        <taxon>Gammaproteobacteria</taxon>
        <taxon>sulfur-oxidizing symbionts</taxon>
    </lineage>
</organism>
<dbReference type="AlphaFoldDB" id="A0A0T5ZCA6"/>
<dbReference type="Proteomes" id="UP000051276">
    <property type="component" value="Unassembled WGS sequence"/>
</dbReference>
<name>A0A0T5ZCA6_9GAMM</name>
<proteinExistence type="predicted"/>
<protein>
    <submittedName>
        <fullName evidence="1">Uncharacterized protein</fullName>
    </submittedName>
</protein>
<comment type="caution">
    <text evidence="1">The sequence shown here is derived from an EMBL/GenBank/DDBJ whole genome shotgun (WGS) entry which is preliminary data.</text>
</comment>
<evidence type="ECO:0000313" key="2">
    <source>
        <dbReference type="Proteomes" id="UP000051276"/>
    </source>
</evidence>
<accession>A0A0T5ZCA6</accession>